<dbReference type="PANTHER" id="PTHR43671:SF13">
    <property type="entry name" value="SERINE_THREONINE-PROTEIN KINASE NEK2"/>
    <property type="match status" value="1"/>
</dbReference>
<dbReference type="InterPro" id="IPR015943">
    <property type="entry name" value="WD40/YVTN_repeat-like_dom_sf"/>
</dbReference>
<protein>
    <recommendedName>
        <fullName evidence="2">non-specific serine/threonine protein kinase</fullName>
        <ecNumber evidence="2">2.7.11.1</ecNumber>
    </recommendedName>
</protein>
<keyword evidence="9" id="KW-1133">Transmembrane helix</keyword>
<dbReference type="Gene3D" id="2.130.10.10">
    <property type="entry name" value="YVTN repeat-like/Quinoprotein amine dehydrogenase"/>
    <property type="match status" value="1"/>
</dbReference>
<organism evidence="11 12">
    <name type="scientific">Candidatus Flavonifractor intestinipullorum</name>
    <dbReference type="NCBI Taxonomy" id="2838587"/>
    <lineage>
        <taxon>Bacteria</taxon>
        <taxon>Bacillati</taxon>
        <taxon>Bacillota</taxon>
        <taxon>Clostridia</taxon>
        <taxon>Eubacteriales</taxon>
        <taxon>Oscillospiraceae</taxon>
        <taxon>Flavonifractor</taxon>
    </lineage>
</organism>
<dbReference type="SUPFAM" id="SSF56112">
    <property type="entry name" value="Protein kinase-like (PK-like)"/>
    <property type="match status" value="1"/>
</dbReference>
<accession>A0A9D2S3W4</accession>
<dbReference type="GO" id="GO:0004674">
    <property type="term" value="F:protein serine/threonine kinase activity"/>
    <property type="evidence" value="ECO:0007669"/>
    <property type="project" value="UniProtKB-EC"/>
</dbReference>
<keyword evidence="9" id="KW-0812">Transmembrane</keyword>
<dbReference type="InterPro" id="IPR011009">
    <property type="entry name" value="Kinase-like_dom_sf"/>
</dbReference>
<feature type="binding site" evidence="7">
    <location>
        <position position="38"/>
    </location>
    <ligand>
        <name>ATP</name>
        <dbReference type="ChEBI" id="CHEBI:30616"/>
    </ligand>
</feature>
<dbReference type="EMBL" id="DWYC01000003">
    <property type="protein sequence ID" value="HJB55978.1"/>
    <property type="molecule type" value="Genomic_DNA"/>
</dbReference>
<keyword evidence="3" id="KW-0808">Transferase</keyword>
<comment type="caution">
    <text evidence="11">The sequence shown here is derived from an EMBL/GenBank/DDBJ whole genome shotgun (WGS) entry which is preliminary data.</text>
</comment>
<evidence type="ECO:0000256" key="4">
    <source>
        <dbReference type="ARBA" id="ARBA00022741"/>
    </source>
</evidence>
<name>A0A9D2S3W4_9FIRM</name>
<evidence type="ECO:0000313" key="12">
    <source>
        <dbReference type="Proteomes" id="UP000824208"/>
    </source>
</evidence>
<evidence type="ECO:0000259" key="10">
    <source>
        <dbReference type="PROSITE" id="PS50011"/>
    </source>
</evidence>
<keyword evidence="9" id="KW-0472">Membrane</keyword>
<dbReference type="AlphaFoldDB" id="A0A9D2S3W4"/>
<evidence type="ECO:0000256" key="8">
    <source>
        <dbReference type="SAM" id="MobiDB-lite"/>
    </source>
</evidence>
<keyword evidence="4 7" id="KW-0547">Nucleotide-binding</keyword>
<evidence type="ECO:0000256" key="3">
    <source>
        <dbReference type="ARBA" id="ARBA00022679"/>
    </source>
</evidence>
<keyword evidence="6 7" id="KW-0067">ATP-binding</keyword>
<dbReference type="Pfam" id="PF00069">
    <property type="entry name" value="Pkinase"/>
    <property type="match status" value="1"/>
</dbReference>
<dbReference type="PROSITE" id="PS00107">
    <property type="entry name" value="PROTEIN_KINASE_ATP"/>
    <property type="match status" value="1"/>
</dbReference>
<dbReference type="InterPro" id="IPR011047">
    <property type="entry name" value="Quinoprotein_ADH-like_sf"/>
</dbReference>
<evidence type="ECO:0000256" key="5">
    <source>
        <dbReference type="ARBA" id="ARBA00022777"/>
    </source>
</evidence>
<evidence type="ECO:0000256" key="9">
    <source>
        <dbReference type="SAM" id="Phobius"/>
    </source>
</evidence>
<evidence type="ECO:0000256" key="1">
    <source>
        <dbReference type="ARBA" id="ARBA00010886"/>
    </source>
</evidence>
<evidence type="ECO:0000256" key="6">
    <source>
        <dbReference type="ARBA" id="ARBA00022840"/>
    </source>
</evidence>
<comment type="similarity">
    <text evidence="1">Belongs to the protein kinase superfamily. NEK Ser/Thr protein kinase family. NIMA subfamily.</text>
</comment>
<feature type="transmembrane region" description="Helical" evidence="9">
    <location>
        <begin position="304"/>
        <end position="326"/>
    </location>
</feature>
<reference evidence="11" key="2">
    <citation type="submission" date="2021-04" db="EMBL/GenBank/DDBJ databases">
        <authorList>
            <person name="Gilroy R."/>
        </authorList>
    </citation>
    <scope>NUCLEOTIDE SEQUENCE</scope>
    <source>
        <strain evidence="11">CHK189-11263</strain>
    </source>
</reference>
<evidence type="ECO:0000256" key="7">
    <source>
        <dbReference type="PROSITE-ProRule" id="PRU10141"/>
    </source>
</evidence>
<sequence length="941" mass="102782">MARIIASTYEVQRELGSGGGGIVYLARHLRLGKEVVLKADKRTLTARPEVLRREVDALKNLSHTYIPQVYDFLEEDGVVYTVMDYIEGESLDRSLARGEHFAQPQVIRWALQLLEALCYLHSRPPHGILHGDIKPANIMRTPEGDIRLIDFNIALILGEKGAVKVGFSRGYASPEHYGLDYSGLSETREAGEKATTQLAERPGIAEGSDSLSRSRSSRAVLLDVRSDIYSLGATLYHLFSGRRPAPDAKDVEPLTGCSPQVAAIVAKAMAPDPARRYQTAEEMRQAFLHLHENDPRTRRHRRRAICAALVCVAAFLAGGTVSFVGLKQMEQRQSAYALAEYSARALQNGNVGQALEFALQALPEPGIFTAPYTPQAQKALTDALGVYDLTDGFRPTGTLELPSEPFDLILSPGGSRGAALYAYAVRVFDSETGETQAVLPLEPSALSDAVFSGEDILIYAGEGGVRAYDLEVGEELWAGGPATCLSLSADGSTVAAVHQGESVAVVYDTATGKMRAAIPMGKSQETAYNTSLTDPEDNLFALNGDGTRLAVSFADGSLTIFDVYDEGNHLEIYDTSAFYHFEGGFYGPYFAFSAYDGETGAFAVVDMDTFTQTGGFASALPFLVQADEQGVCLATENLAVKLDPVTGEQMELAYTEGDITGFVWDGSRTLAVTENGAVHFFDQQAREMDRVEMGVPSDFLCLAGERALVGSRNTPFVRRLELETHTQAQIAVYDPSYLHDEARLSADGNTVMLFRYDGFRLCALDGTVIREVNLPDPEQVYDQQYRREDGASRLEVTYYDGTVRTYSAATGELLNEIAGEAPDSGLYEEFYTEKLRIASPLHEAPVAYDRTSGKRIRTLEQDAYLTYVTQTGPYVITEYISSQGERYGLLLNEACETLARLPALCDVVGDTLIFDDGTGSLRSSRIYSIEELLSLAQEGEN</sequence>
<gene>
    <name evidence="11" type="ORF">H9714_00305</name>
</gene>
<evidence type="ECO:0000313" key="11">
    <source>
        <dbReference type="EMBL" id="HJB55978.1"/>
    </source>
</evidence>
<dbReference type="Gene3D" id="3.30.200.20">
    <property type="entry name" value="Phosphorylase Kinase, domain 1"/>
    <property type="match status" value="1"/>
</dbReference>
<feature type="domain" description="Protein kinase" evidence="10">
    <location>
        <begin position="9"/>
        <end position="316"/>
    </location>
</feature>
<dbReference type="SUPFAM" id="SSF50998">
    <property type="entry name" value="Quinoprotein alcohol dehydrogenase-like"/>
    <property type="match status" value="1"/>
</dbReference>
<dbReference type="InterPro" id="IPR050660">
    <property type="entry name" value="NEK_Ser/Thr_kinase"/>
</dbReference>
<dbReference type="Proteomes" id="UP000824208">
    <property type="component" value="Unassembled WGS sequence"/>
</dbReference>
<dbReference type="GO" id="GO:0005524">
    <property type="term" value="F:ATP binding"/>
    <property type="evidence" value="ECO:0007669"/>
    <property type="project" value="UniProtKB-UniRule"/>
</dbReference>
<dbReference type="PANTHER" id="PTHR43671">
    <property type="entry name" value="SERINE/THREONINE-PROTEIN KINASE NEK"/>
    <property type="match status" value="1"/>
</dbReference>
<reference evidence="11" key="1">
    <citation type="journal article" date="2021" name="PeerJ">
        <title>Extensive microbial diversity within the chicken gut microbiome revealed by metagenomics and culture.</title>
        <authorList>
            <person name="Gilroy R."/>
            <person name="Ravi A."/>
            <person name="Getino M."/>
            <person name="Pursley I."/>
            <person name="Horton D.L."/>
            <person name="Alikhan N.F."/>
            <person name="Baker D."/>
            <person name="Gharbi K."/>
            <person name="Hall N."/>
            <person name="Watson M."/>
            <person name="Adriaenssens E.M."/>
            <person name="Foster-Nyarko E."/>
            <person name="Jarju S."/>
            <person name="Secka A."/>
            <person name="Antonio M."/>
            <person name="Oren A."/>
            <person name="Chaudhuri R.R."/>
            <person name="La Ragione R."/>
            <person name="Hildebrand F."/>
            <person name="Pallen M.J."/>
        </authorList>
    </citation>
    <scope>NUCLEOTIDE SEQUENCE</scope>
    <source>
        <strain evidence="11">CHK189-11263</strain>
    </source>
</reference>
<dbReference type="SMART" id="SM00220">
    <property type="entry name" value="S_TKc"/>
    <property type="match status" value="1"/>
</dbReference>
<dbReference type="Gene3D" id="1.10.510.10">
    <property type="entry name" value="Transferase(Phosphotransferase) domain 1"/>
    <property type="match status" value="1"/>
</dbReference>
<evidence type="ECO:0000256" key="2">
    <source>
        <dbReference type="ARBA" id="ARBA00012513"/>
    </source>
</evidence>
<feature type="region of interest" description="Disordered" evidence="8">
    <location>
        <begin position="189"/>
        <end position="211"/>
    </location>
</feature>
<dbReference type="PROSITE" id="PS50011">
    <property type="entry name" value="PROTEIN_KINASE_DOM"/>
    <property type="match status" value="1"/>
</dbReference>
<dbReference type="InterPro" id="IPR000719">
    <property type="entry name" value="Prot_kinase_dom"/>
</dbReference>
<keyword evidence="5 11" id="KW-0418">Kinase</keyword>
<dbReference type="CDD" id="cd14014">
    <property type="entry name" value="STKc_PknB_like"/>
    <property type="match status" value="1"/>
</dbReference>
<proteinExistence type="inferred from homology"/>
<dbReference type="InterPro" id="IPR017441">
    <property type="entry name" value="Protein_kinase_ATP_BS"/>
</dbReference>
<dbReference type="EC" id="2.7.11.1" evidence="2"/>